<feature type="region of interest" description="Disordered" evidence="1">
    <location>
        <begin position="1"/>
        <end position="96"/>
    </location>
</feature>
<comment type="caution">
    <text evidence="2">The sequence shown here is derived from an EMBL/GenBank/DDBJ whole genome shotgun (WGS) entry which is preliminary data.</text>
</comment>
<dbReference type="AlphaFoldDB" id="A0AAV9JDK7"/>
<dbReference type="Proteomes" id="UP001324427">
    <property type="component" value="Unassembled WGS sequence"/>
</dbReference>
<feature type="compositionally biased region" description="Acidic residues" evidence="1">
    <location>
        <begin position="978"/>
        <end position="1010"/>
    </location>
</feature>
<feature type="region of interest" description="Disordered" evidence="1">
    <location>
        <begin position="977"/>
        <end position="1010"/>
    </location>
</feature>
<evidence type="ECO:0000313" key="2">
    <source>
        <dbReference type="EMBL" id="KAK4542896.1"/>
    </source>
</evidence>
<sequence>MSTSRPSTKGKGRALDYDEEQSETPEGPPPAQRSPKAQLPKGSQGKSKAQSSRAAQGSSKTAQRPEEAKAATKARQSSSHTSTKLDDEKSRTVTPIEVEQAPHLKNWKRWAGLKDSLRLSKLVEGKTPSLLVHRIESVLAPEAREDQQWELEKLQFRLKDKLPKNVFEHPESMTSDYWRVILKDVRATKQVSEAKRQAWIPVACLPSTSESFARRVAEQLCALLNHSPIAAPTLRPADVTAQLLVLVAVHRAIDERGDLSALITRDLMSLKAFIAFNVAWDPDKKAYLARLLTYDEELKPQKGNTRLVIRIEDVTQTRQIPSIPNSLGQVMPEVTNRDFYEGLSDAEKSQHDRAVQLCHHVQYVMFGACGDKDAVFQQAASIAGLHKVKKETYEAGNTKNLSSLYDGQKLFSTRHLPKFVKIRPSVRAEAHIEGPNQPEIHVIGHSKARVSAVLECATQEFLDGRNYLDSFQAGVRKADSVNMTPVGKSFIHGCDHTETERLCKVHVCQHCNGIVFCADMEFASDVDLRVCPDCASRSLTSEVSRYVPEGHTRKGHAPSVMKGRRFRAKLLAALRQDTSDGLVARKASLEPRQAVADAIAAKWLDELDETWEDQFFDAKRPDSTPNVSSTRTSAFVASPDAVTPFHVEDGKVTYHHEDSVVPTAAYANQGTNTWLKGNLQAIQDAQALRESADQSIYGAINNRLDHLWAIRTQYPWLRKARLDIQMDDHEFQRCLDEWKEGVLNDAEETVPFYIHYKGLKTPLWTVADRSRINDLIRQMRENFSDNTTPMPRGTVDKAPFPWRPEHMPKDWSWAKLEGHMAYHFELMDWWCDWMFVTGEDSETLLLELIWQWMENGGRDPFLRLPMTVFAHHAAGWAIGHVHHGLPMRTRWPAGVRITDIDQRVDERCNVVIEPRIANYMKMDYPEEEYPLILEDLKLLKDHTEWFHRPGVEPQPLKVIESKTFALERSYRFCRSEADGTDSEDFEEVDASDVESDFDDEDHSEVVEDDE</sequence>
<proteinExistence type="predicted"/>
<organism evidence="2 3">
    <name type="scientific">Oleoguttula mirabilis</name>
    <dbReference type="NCBI Taxonomy" id="1507867"/>
    <lineage>
        <taxon>Eukaryota</taxon>
        <taxon>Fungi</taxon>
        <taxon>Dikarya</taxon>
        <taxon>Ascomycota</taxon>
        <taxon>Pezizomycotina</taxon>
        <taxon>Dothideomycetes</taxon>
        <taxon>Dothideomycetidae</taxon>
        <taxon>Mycosphaerellales</taxon>
        <taxon>Teratosphaeriaceae</taxon>
        <taxon>Oleoguttula</taxon>
    </lineage>
</organism>
<reference evidence="2 3" key="1">
    <citation type="submission" date="2021-11" db="EMBL/GenBank/DDBJ databases">
        <title>Black yeast isolated from Biological Soil Crust.</title>
        <authorList>
            <person name="Kurbessoian T."/>
        </authorList>
    </citation>
    <scope>NUCLEOTIDE SEQUENCE [LARGE SCALE GENOMIC DNA]</scope>
    <source>
        <strain evidence="2 3">CCFEE 5522</strain>
    </source>
</reference>
<gene>
    <name evidence="2" type="ORF">LTR36_006085</name>
</gene>
<name>A0AAV9JDK7_9PEZI</name>
<keyword evidence="3" id="KW-1185">Reference proteome</keyword>
<evidence type="ECO:0000256" key="1">
    <source>
        <dbReference type="SAM" id="MobiDB-lite"/>
    </source>
</evidence>
<dbReference type="EMBL" id="JAVFHQ010000037">
    <property type="protein sequence ID" value="KAK4542896.1"/>
    <property type="molecule type" value="Genomic_DNA"/>
</dbReference>
<feature type="compositionally biased region" description="Low complexity" evidence="1">
    <location>
        <begin position="41"/>
        <end position="60"/>
    </location>
</feature>
<evidence type="ECO:0000313" key="3">
    <source>
        <dbReference type="Proteomes" id="UP001324427"/>
    </source>
</evidence>
<protein>
    <submittedName>
        <fullName evidence="2">Uncharacterized protein</fullName>
    </submittedName>
</protein>
<accession>A0AAV9JDK7</accession>